<keyword evidence="2" id="KW-1185">Reference proteome</keyword>
<name>A0A1H4VTT7_STRMJ</name>
<proteinExistence type="predicted"/>
<dbReference type="EMBL" id="FNST01000002">
    <property type="protein sequence ID" value="SEC83831.1"/>
    <property type="molecule type" value="Genomic_DNA"/>
</dbReference>
<evidence type="ECO:0000313" key="1">
    <source>
        <dbReference type="EMBL" id="SEC83831.1"/>
    </source>
</evidence>
<evidence type="ECO:0000313" key="2">
    <source>
        <dbReference type="Proteomes" id="UP000198609"/>
    </source>
</evidence>
<dbReference type="AlphaFoldDB" id="A0A1H4VTT7"/>
<accession>A0A1H4VTT7</accession>
<gene>
    <name evidence="1" type="ORF">SAMN04490356_5734</name>
</gene>
<dbReference type="Proteomes" id="UP000198609">
    <property type="component" value="Unassembled WGS sequence"/>
</dbReference>
<reference evidence="2" key="1">
    <citation type="submission" date="2016-10" db="EMBL/GenBank/DDBJ databases">
        <authorList>
            <person name="Varghese N."/>
            <person name="Submissions S."/>
        </authorList>
    </citation>
    <scope>NUCLEOTIDE SEQUENCE [LARGE SCALE GENOMIC DNA]</scope>
    <source>
        <strain evidence="2">DSM 40318</strain>
    </source>
</reference>
<protein>
    <submittedName>
        <fullName evidence="1">Uncharacterized protein</fullName>
    </submittedName>
</protein>
<sequence>MLSAARHAVDLGFTHVAVGNGLLDSGFGLDTDSLVARVLVRLAGPPRATSHSAPGTSFGRKGDADLALAERLGGRHRTLPWRFASRLGKLHTHLSTR</sequence>
<organism evidence="1 2">
    <name type="scientific">Streptomyces melanosporofaciens</name>
    <dbReference type="NCBI Taxonomy" id="67327"/>
    <lineage>
        <taxon>Bacteria</taxon>
        <taxon>Bacillati</taxon>
        <taxon>Actinomycetota</taxon>
        <taxon>Actinomycetes</taxon>
        <taxon>Kitasatosporales</taxon>
        <taxon>Streptomycetaceae</taxon>
        <taxon>Streptomyces</taxon>
        <taxon>Streptomyces violaceusniger group</taxon>
    </lineage>
</organism>